<name>A0ACD6B911_BPSHA</name>
<evidence type="ECO:0000313" key="1">
    <source>
        <dbReference type="EMBL" id="AUG85455.1"/>
    </source>
</evidence>
<sequence length="321" mass="34179">MALSDLQVFNDWAYKTMSEVLDQQVELFNGATRGAIILRSAGNTGDLSEAAFWAKIQGLVRPRDPYSNADVAAKDLRQLVDNTIKVASGTPPINIPPSMLRWIQKNPQEAGAVIGQQLAGDTMQDMLNNGLAAGKAAFTAGGAVHDISAAGTGLMTQRAFNAAQRIFGDRSTDIQVWVSHSSPLFDLYDNALANAEQLYVFGTVNVRADAFGRPIIITDSPALVSGAAETLRHSTLGLTTGAILIEQNQDFDSTVVDGTGKQNITRQYQAEWSYNLGVNGYAYDIATGGKAPNPTALATAANWDKISTSIKDTGGVVLVTK</sequence>
<dbReference type="PDB" id="8XB6">
    <property type="method" value="EM"/>
    <property type="resolution" value="3.70 A"/>
    <property type="chains" value="M/N/O/P/Q/R/S/T/U/V=1-321"/>
</dbReference>
<dbReference type="EMBL" id="MG674163">
    <property type="protein sequence ID" value="AUG85455.1"/>
    <property type="molecule type" value="Genomic_DNA"/>
</dbReference>
<organismHost>
    <name type="scientific">Acinetobacter baumannii</name>
    <dbReference type="NCBI Taxonomy" id="470"/>
</organismHost>
<keyword evidence="2" id="KW-0002">3D-structure</keyword>
<gene>
    <name evidence="1" type="ORF">SHab15497_00011</name>
</gene>
<accession>A0ACD6B911</accession>
<organism evidence="1">
    <name type="scientific">Acinetobacter phage SH-Ab 15497</name>
    <dbReference type="NCBI Taxonomy" id="2060946"/>
    <lineage>
        <taxon>Viruses</taxon>
        <taxon>Duplodnaviria</taxon>
        <taxon>Heunggongvirae</taxon>
        <taxon>Uroviricota</taxon>
        <taxon>Caudoviricetes</taxon>
    </lineage>
</organism>
<proteinExistence type="evidence at protein level"/>
<accession>A0A2H5BHF7</accession>
<reference evidence="2" key="2">
    <citation type="submission" date="2023-12" db="PDB data bank">
        <title>Portal-vertex of SH-Ab15497 in C1 symmetry.</title>
        <authorList>
            <person name="Lin J."/>
            <person name="Zhao S.W."/>
        </authorList>
    </citation>
    <scope>STRUCTURE BY ELECTRON MICROSCOPY (3.70 ANGSTROMS) OF 1-321</scope>
</reference>
<evidence type="ECO:0007829" key="2">
    <source>
        <dbReference type="PDB" id="8XB6"/>
    </source>
</evidence>
<reference evidence="1" key="1">
    <citation type="submission" date="2017-12" db="EMBL/GenBank/DDBJ databases">
        <title>Genomic Characterization of a Novel Bacteriophage SH-Ab 15497 against multidrug resistant Acinetobater baummanii.</title>
        <authorList>
            <person name="Hua Y."/>
            <person name="Xu M."/>
            <person name="Wang R."/>
            <person name="Hu F."/>
            <person name="He P."/>
        </authorList>
    </citation>
    <scope>NUCLEOTIDE SEQUENCE</scope>
</reference>
<protein>
    <submittedName>
        <fullName evidence="1">Major capsid protein</fullName>
    </submittedName>
</protein>